<dbReference type="EMBL" id="RCCJ01000001">
    <property type="protein sequence ID" value="RLJ70859.1"/>
    <property type="molecule type" value="Genomic_DNA"/>
</dbReference>
<feature type="transmembrane region" description="Helical" evidence="1">
    <location>
        <begin position="29"/>
        <end position="46"/>
    </location>
</feature>
<protein>
    <submittedName>
        <fullName evidence="2">Uncharacterized protein</fullName>
    </submittedName>
</protein>
<proteinExistence type="predicted"/>
<dbReference type="AlphaFoldDB" id="A0A497XRY7"/>
<evidence type="ECO:0000256" key="1">
    <source>
        <dbReference type="SAM" id="Phobius"/>
    </source>
</evidence>
<dbReference type="Proteomes" id="UP000267841">
    <property type="component" value="Unassembled WGS sequence"/>
</dbReference>
<comment type="caution">
    <text evidence="2">The sequence shown here is derived from an EMBL/GenBank/DDBJ whole genome shotgun (WGS) entry which is preliminary data.</text>
</comment>
<keyword evidence="1" id="KW-0472">Membrane</keyword>
<accession>A0A497XRY7</accession>
<keyword evidence="3" id="KW-1185">Reference proteome</keyword>
<keyword evidence="1" id="KW-1133">Transmembrane helix</keyword>
<gene>
    <name evidence="2" type="ORF">BCF55_1144</name>
</gene>
<dbReference type="RefSeq" id="WP_170144759.1">
    <property type="nucleotide sequence ID" value="NZ_RCCJ01000001.1"/>
</dbReference>
<evidence type="ECO:0000313" key="2">
    <source>
        <dbReference type="EMBL" id="RLJ70859.1"/>
    </source>
</evidence>
<evidence type="ECO:0000313" key="3">
    <source>
        <dbReference type="Proteomes" id="UP000267841"/>
    </source>
</evidence>
<organism evidence="2 3">
    <name type="scientific">Hydrogenivirga caldilitoris</name>
    <dbReference type="NCBI Taxonomy" id="246264"/>
    <lineage>
        <taxon>Bacteria</taxon>
        <taxon>Pseudomonadati</taxon>
        <taxon>Aquificota</taxon>
        <taxon>Aquificia</taxon>
        <taxon>Aquificales</taxon>
        <taxon>Aquificaceae</taxon>
        <taxon>Hydrogenivirga</taxon>
    </lineage>
</organism>
<keyword evidence="1" id="KW-0812">Transmembrane</keyword>
<sequence length="47" mass="5285">MGLMDRDYYREKKKNSDGGNLIEKLKSNPLIVIALIAVLLILLSVLL</sequence>
<reference evidence="2 3" key="1">
    <citation type="submission" date="2018-10" db="EMBL/GenBank/DDBJ databases">
        <title>Genomic Encyclopedia of Archaeal and Bacterial Type Strains, Phase II (KMG-II): from individual species to whole genera.</title>
        <authorList>
            <person name="Goeker M."/>
        </authorList>
    </citation>
    <scope>NUCLEOTIDE SEQUENCE [LARGE SCALE GENOMIC DNA]</scope>
    <source>
        <strain evidence="2 3">DSM 16510</strain>
    </source>
</reference>
<name>A0A497XRY7_9AQUI</name>